<dbReference type="GO" id="GO:0009007">
    <property type="term" value="F:site-specific DNA-methyltransferase (adenine-specific) activity"/>
    <property type="evidence" value="ECO:0007669"/>
    <property type="project" value="UniProtKB-EC"/>
</dbReference>
<protein>
    <recommendedName>
        <fullName evidence="1">site-specific DNA-methyltransferase (adenine-specific)</fullName>
        <ecNumber evidence="1">2.1.1.72</ecNumber>
    </recommendedName>
</protein>
<dbReference type="PANTHER" id="PTHR33841">
    <property type="entry name" value="DNA METHYLTRANSFERASE YEEA-RELATED"/>
    <property type="match status" value="1"/>
</dbReference>
<evidence type="ECO:0000313" key="7">
    <source>
        <dbReference type="EMBL" id="QHT04619.1"/>
    </source>
</evidence>
<dbReference type="PANTHER" id="PTHR33841:SF6">
    <property type="entry name" value="TYPE II METHYLTRANSFERASE M.HINDII"/>
    <property type="match status" value="1"/>
</dbReference>
<evidence type="ECO:0000256" key="2">
    <source>
        <dbReference type="ARBA" id="ARBA00022603"/>
    </source>
</evidence>
<organism evidence="7">
    <name type="scientific">viral metagenome</name>
    <dbReference type="NCBI Taxonomy" id="1070528"/>
    <lineage>
        <taxon>unclassified sequences</taxon>
        <taxon>metagenomes</taxon>
        <taxon>organismal metagenomes</taxon>
    </lineage>
</organism>
<keyword evidence="4" id="KW-0680">Restriction system</keyword>
<comment type="catalytic activity">
    <reaction evidence="6">
        <text>a 2'-deoxyadenosine in DNA + S-adenosyl-L-methionine = an N(6)-methyl-2'-deoxyadenosine in DNA + S-adenosyl-L-homocysteine + H(+)</text>
        <dbReference type="Rhea" id="RHEA:15197"/>
        <dbReference type="Rhea" id="RHEA-COMP:12418"/>
        <dbReference type="Rhea" id="RHEA-COMP:12419"/>
        <dbReference type="ChEBI" id="CHEBI:15378"/>
        <dbReference type="ChEBI" id="CHEBI:57856"/>
        <dbReference type="ChEBI" id="CHEBI:59789"/>
        <dbReference type="ChEBI" id="CHEBI:90615"/>
        <dbReference type="ChEBI" id="CHEBI:90616"/>
        <dbReference type="EC" id="2.1.1.72"/>
    </reaction>
</comment>
<evidence type="ECO:0000256" key="1">
    <source>
        <dbReference type="ARBA" id="ARBA00011900"/>
    </source>
</evidence>
<keyword evidence="5" id="KW-0238">DNA-binding</keyword>
<dbReference type="GO" id="GO:0032259">
    <property type="term" value="P:methylation"/>
    <property type="evidence" value="ECO:0007669"/>
    <property type="project" value="UniProtKB-KW"/>
</dbReference>
<dbReference type="GO" id="GO:0003677">
    <property type="term" value="F:DNA binding"/>
    <property type="evidence" value="ECO:0007669"/>
    <property type="project" value="UniProtKB-KW"/>
</dbReference>
<proteinExistence type="predicted"/>
<dbReference type="EMBL" id="MN739435">
    <property type="protein sequence ID" value="QHT04619.1"/>
    <property type="molecule type" value="Genomic_DNA"/>
</dbReference>
<evidence type="ECO:0000256" key="4">
    <source>
        <dbReference type="ARBA" id="ARBA00022747"/>
    </source>
</evidence>
<evidence type="ECO:0000256" key="3">
    <source>
        <dbReference type="ARBA" id="ARBA00022679"/>
    </source>
</evidence>
<dbReference type="InterPro" id="IPR050953">
    <property type="entry name" value="N4_N6_ade-DNA_methylase"/>
</dbReference>
<evidence type="ECO:0000256" key="6">
    <source>
        <dbReference type="ARBA" id="ARBA00047942"/>
    </source>
</evidence>
<accession>A0A6C0CLR7</accession>
<evidence type="ECO:0000256" key="5">
    <source>
        <dbReference type="ARBA" id="ARBA00023125"/>
    </source>
</evidence>
<keyword evidence="2" id="KW-0489">Methyltransferase</keyword>
<dbReference type="EC" id="2.1.1.72" evidence="1"/>
<keyword evidence="3" id="KW-0808">Transferase</keyword>
<sequence>MIFIAPVEFFKLSTSRQVVTWMYNNGSFTDIFYPNKPDLFESANVDVMVFRWVRGQSANGVKVNVWYTKSPLEHPPDIRYAFLNNGVMTLASTRLNCSDVVAISKHFDLKMGMTSGKESVYRNDVHGNILVRVSDGDQGLAKYIFYDDCVTQDDIPKDVLDYLLQYKPSLLSRKIRKFSEKCWWKWGAARNAKYYRQSDSKTTLGIYVRVQSRNKSPAFVAPVTYTGNNLTLLVPKFSTSIENLKNIADYLNSSEFLMNYTASGKIVLGLNQIKHAVIPSVLIS</sequence>
<name>A0A6C0CLR7_9ZZZZ</name>
<dbReference type="AlphaFoldDB" id="A0A6C0CLR7"/>
<dbReference type="GO" id="GO:0009307">
    <property type="term" value="P:DNA restriction-modification system"/>
    <property type="evidence" value="ECO:0007669"/>
    <property type="project" value="UniProtKB-KW"/>
</dbReference>
<reference evidence="7" key="1">
    <citation type="journal article" date="2020" name="Nature">
        <title>Giant virus diversity and host interactions through global metagenomics.</title>
        <authorList>
            <person name="Schulz F."/>
            <person name="Roux S."/>
            <person name="Paez-Espino D."/>
            <person name="Jungbluth S."/>
            <person name="Walsh D.A."/>
            <person name="Denef V.J."/>
            <person name="McMahon K.D."/>
            <person name="Konstantinidis K.T."/>
            <person name="Eloe-Fadrosh E.A."/>
            <person name="Kyrpides N.C."/>
            <person name="Woyke T."/>
        </authorList>
    </citation>
    <scope>NUCLEOTIDE SEQUENCE</scope>
    <source>
        <strain evidence="7">GVMAG-M-3300021343-4</strain>
    </source>
</reference>